<dbReference type="Proteomes" id="UP001152622">
    <property type="component" value="Chromosome 21"/>
</dbReference>
<dbReference type="EMBL" id="JAINUF010000021">
    <property type="protein sequence ID" value="KAJ8334221.1"/>
    <property type="molecule type" value="Genomic_DNA"/>
</dbReference>
<accession>A0A9Q1E8J7</accession>
<name>A0A9Q1E8J7_SYNKA</name>
<evidence type="ECO:0000313" key="2">
    <source>
        <dbReference type="Proteomes" id="UP001152622"/>
    </source>
</evidence>
<gene>
    <name evidence="1" type="ORF">SKAU_G00398600</name>
</gene>
<organism evidence="1 2">
    <name type="scientific">Synaphobranchus kaupii</name>
    <name type="common">Kaup's arrowtooth eel</name>
    <dbReference type="NCBI Taxonomy" id="118154"/>
    <lineage>
        <taxon>Eukaryota</taxon>
        <taxon>Metazoa</taxon>
        <taxon>Chordata</taxon>
        <taxon>Craniata</taxon>
        <taxon>Vertebrata</taxon>
        <taxon>Euteleostomi</taxon>
        <taxon>Actinopterygii</taxon>
        <taxon>Neopterygii</taxon>
        <taxon>Teleostei</taxon>
        <taxon>Anguilliformes</taxon>
        <taxon>Synaphobranchidae</taxon>
        <taxon>Synaphobranchus</taxon>
    </lineage>
</organism>
<proteinExistence type="predicted"/>
<keyword evidence="2" id="KW-1185">Reference proteome</keyword>
<sequence length="194" mass="20898">MIGPLARCTILCLTRCHGEGGVATCPHGRVPLWLNDSLPAPLAGKTPRSSLPLPPPGCPSCFVWAGSIFNEAVASLCSRAKASEPRGANRINAASRFPSPVSRWFSFRGARERMRALPWSRSTERSCPRPERAGAFVGPPTLALITRSPFHYSAAVFNYAQYIPLIDRVPVGPLLIVALTHKCEVDGEGRGAPK</sequence>
<evidence type="ECO:0000313" key="1">
    <source>
        <dbReference type="EMBL" id="KAJ8334221.1"/>
    </source>
</evidence>
<dbReference type="AlphaFoldDB" id="A0A9Q1E8J7"/>
<comment type="caution">
    <text evidence="1">The sequence shown here is derived from an EMBL/GenBank/DDBJ whole genome shotgun (WGS) entry which is preliminary data.</text>
</comment>
<protein>
    <submittedName>
        <fullName evidence="1">Uncharacterized protein</fullName>
    </submittedName>
</protein>
<reference evidence="1" key="1">
    <citation type="journal article" date="2023" name="Science">
        <title>Genome structures resolve the early diversification of teleost fishes.</title>
        <authorList>
            <person name="Parey E."/>
            <person name="Louis A."/>
            <person name="Montfort J."/>
            <person name="Bouchez O."/>
            <person name="Roques C."/>
            <person name="Iampietro C."/>
            <person name="Lluch J."/>
            <person name="Castinel A."/>
            <person name="Donnadieu C."/>
            <person name="Desvignes T."/>
            <person name="Floi Bucao C."/>
            <person name="Jouanno E."/>
            <person name="Wen M."/>
            <person name="Mejri S."/>
            <person name="Dirks R."/>
            <person name="Jansen H."/>
            <person name="Henkel C."/>
            <person name="Chen W.J."/>
            <person name="Zahm M."/>
            <person name="Cabau C."/>
            <person name="Klopp C."/>
            <person name="Thompson A.W."/>
            <person name="Robinson-Rechavi M."/>
            <person name="Braasch I."/>
            <person name="Lecointre G."/>
            <person name="Bobe J."/>
            <person name="Postlethwait J.H."/>
            <person name="Berthelot C."/>
            <person name="Roest Crollius H."/>
            <person name="Guiguen Y."/>
        </authorList>
    </citation>
    <scope>NUCLEOTIDE SEQUENCE</scope>
    <source>
        <tissue evidence="1">Blood</tissue>
    </source>
</reference>